<sequence length="298" mass="32643">MFMIDKKLLTGIVLVLAILAVISAGCTQSGDQSTKADKGKIIGIEPGAGIMIHTEEAIDTYGLDYTLVSSSSAGMASELTKAIKEEKWIVVTGWTPHWMFARYDLKYLDDPKGVYGGEEYIGTLARKDLKADKPGLYSILERFNWKAEDMESVMLSIEEGKKDTEAAQEWIDNNQETVSGWIGDIIGDGEKVSVGYVLWDSEIASTNVLKIVLEKAGFNVKISAVDAGPLYQAVADGDVDCTISAWLPATQASYYEKYEDDLVLVRKNLEGAKVGLVVPSYVTINSIDELNSVKDKFN</sequence>
<keyword evidence="4" id="KW-0472">Membrane</keyword>
<name>A0AA97I3H0_9EURY</name>
<evidence type="ECO:0000256" key="4">
    <source>
        <dbReference type="ARBA" id="ARBA00023136"/>
    </source>
</evidence>
<dbReference type="PANTHER" id="PTHR47737:SF1">
    <property type="entry name" value="GLYCINE BETAINE_PROLINE BETAINE TRANSPORT SYSTEM PERMEASE PROTEIN PROW"/>
    <property type="match status" value="1"/>
</dbReference>
<dbReference type="GO" id="GO:0015226">
    <property type="term" value="F:carnitine transmembrane transporter activity"/>
    <property type="evidence" value="ECO:0007669"/>
    <property type="project" value="TreeGrafter"/>
</dbReference>
<dbReference type="Gene3D" id="3.10.105.10">
    <property type="entry name" value="Dipeptide-binding Protein, Domain 3"/>
    <property type="match status" value="1"/>
</dbReference>
<dbReference type="PROSITE" id="PS51257">
    <property type="entry name" value="PROKAR_LIPOPROTEIN"/>
    <property type="match status" value="1"/>
</dbReference>
<feature type="domain" description="ABC-type glycine betaine transport system substrate-binding" evidence="5">
    <location>
        <begin position="191"/>
        <end position="295"/>
    </location>
</feature>
<evidence type="ECO:0000313" key="6">
    <source>
        <dbReference type="EMBL" id="WOF17355.1"/>
    </source>
</evidence>
<evidence type="ECO:0000256" key="1">
    <source>
        <dbReference type="ARBA" id="ARBA00004236"/>
    </source>
</evidence>
<dbReference type="GO" id="GO:0043190">
    <property type="term" value="C:ATP-binding cassette (ABC) transporter complex"/>
    <property type="evidence" value="ECO:0007669"/>
    <property type="project" value="InterPro"/>
</dbReference>
<evidence type="ECO:0000256" key="3">
    <source>
        <dbReference type="ARBA" id="ARBA00022475"/>
    </source>
</evidence>
<dbReference type="SUPFAM" id="SSF53850">
    <property type="entry name" value="Periplasmic binding protein-like II"/>
    <property type="match status" value="2"/>
</dbReference>
<dbReference type="KEGG" id="mefw:F1737_10065"/>
<dbReference type="Gene3D" id="3.40.190.100">
    <property type="entry name" value="Glycine betaine-binding periplasmic protein, domain 2"/>
    <property type="match status" value="1"/>
</dbReference>
<evidence type="ECO:0000259" key="5">
    <source>
        <dbReference type="Pfam" id="PF04069"/>
    </source>
</evidence>
<evidence type="ECO:0000313" key="7">
    <source>
        <dbReference type="Proteomes" id="UP001301797"/>
    </source>
</evidence>
<dbReference type="GO" id="GO:0005275">
    <property type="term" value="F:amine transmembrane transporter activity"/>
    <property type="evidence" value="ECO:0007669"/>
    <property type="project" value="TreeGrafter"/>
</dbReference>
<reference evidence="6 7" key="1">
    <citation type="submission" date="2019-09" db="EMBL/GenBank/DDBJ databases">
        <title>The complete genome of Methanoplanus sp. FWC-SCC4.</title>
        <authorList>
            <person name="Chen S.-C."/>
            <person name="Zhou Y.-Z."/>
            <person name="Lai M.-C."/>
        </authorList>
    </citation>
    <scope>NUCLEOTIDE SEQUENCE [LARGE SCALE GENOMIC DNA]</scope>
    <source>
        <strain evidence="6 7">FWC-SCC4</strain>
    </source>
</reference>
<protein>
    <submittedName>
        <fullName evidence="6">Glycine/betaine ABC transporter</fullName>
    </submittedName>
</protein>
<dbReference type="GO" id="GO:0031460">
    <property type="term" value="P:glycine betaine transport"/>
    <property type="evidence" value="ECO:0007669"/>
    <property type="project" value="TreeGrafter"/>
</dbReference>
<feature type="domain" description="ABC-type glycine betaine transport system substrate-binding" evidence="5">
    <location>
        <begin position="34"/>
        <end position="172"/>
    </location>
</feature>
<keyword evidence="2" id="KW-0813">Transport</keyword>
<comment type="subcellular location">
    <subcellularLocation>
        <location evidence="1">Cell membrane</location>
    </subcellularLocation>
</comment>
<organism evidence="6 7">
    <name type="scientific">Methanochimaera problematica</name>
    <dbReference type="NCBI Taxonomy" id="2609417"/>
    <lineage>
        <taxon>Archaea</taxon>
        <taxon>Methanobacteriati</taxon>
        <taxon>Methanobacteriota</taxon>
        <taxon>Stenosarchaea group</taxon>
        <taxon>Methanomicrobia</taxon>
        <taxon>Methanomicrobiales</taxon>
        <taxon>Methanomicrobiaceae</taxon>
        <taxon>Methanochimaera</taxon>
    </lineage>
</organism>
<accession>A0AA97I3H0</accession>
<keyword evidence="3" id="KW-1003">Cell membrane</keyword>
<keyword evidence="7" id="KW-1185">Reference proteome</keyword>
<dbReference type="Pfam" id="PF04069">
    <property type="entry name" value="OpuAC"/>
    <property type="match status" value="2"/>
</dbReference>
<dbReference type="PANTHER" id="PTHR47737">
    <property type="entry name" value="GLYCINE BETAINE/PROLINE BETAINE TRANSPORT SYSTEM PERMEASE PROTEIN PROW"/>
    <property type="match status" value="1"/>
</dbReference>
<dbReference type="GO" id="GO:0015871">
    <property type="term" value="P:choline transport"/>
    <property type="evidence" value="ECO:0007669"/>
    <property type="project" value="TreeGrafter"/>
</dbReference>
<dbReference type="AlphaFoldDB" id="A0AA97I3H0"/>
<dbReference type="InterPro" id="IPR007210">
    <property type="entry name" value="ABC_Gly_betaine_transp_sub-bd"/>
</dbReference>
<gene>
    <name evidence="6" type="ORF">F1737_10065</name>
</gene>
<evidence type="ECO:0000256" key="2">
    <source>
        <dbReference type="ARBA" id="ARBA00022448"/>
    </source>
</evidence>
<proteinExistence type="predicted"/>
<dbReference type="Proteomes" id="UP001301797">
    <property type="component" value="Chromosome"/>
</dbReference>
<dbReference type="EMBL" id="CP043875">
    <property type="protein sequence ID" value="WOF17355.1"/>
    <property type="molecule type" value="Genomic_DNA"/>
</dbReference>